<dbReference type="Proteomes" id="UP000562984">
    <property type="component" value="Unassembled WGS sequence"/>
</dbReference>
<feature type="region of interest" description="Disordered" evidence="1">
    <location>
        <begin position="56"/>
        <end position="81"/>
    </location>
</feature>
<sequence length="81" mass="9340">MADEELHKKINELSDEQRDLRAKVASGEVDSETGQTRLKGIEVELDRLWDLVRQRDAKREFGQNPNEATERPADVVEDYLS</sequence>
<reference evidence="2 3" key="1">
    <citation type="submission" date="2020-05" db="EMBL/GenBank/DDBJ databases">
        <title>Nakamurella sp. DB0629 isolated from air conditioner.</title>
        <authorList>
            <person name="Kim D.H."/>
            <person name="Kim D.-U."/>
        </authorList>
    </citation>
    <scope>NUCLEOTIDE SEQUENCE [LARGE SCALE GENOMIC DNA]</scope>
    <source>
        <strain evidence="2 3">DB0629</strain>
    </source>
</reference>
<keyword evidence="3" id="KW-1185">Reference proteome</keyword>
<accession>A0A849A917</accession>
<proteinExistence type="predicted"/>
<comment type="caution">
    <text evidence="2">The sequence shown here is derived from an EMBL/GenBank/DDBJ whole genome shotgun (WGS) entry which is preliminary data.</text>
</comment>
<dbReference type="InterPro" id="IPR020311">
    <property type="entry name" value="Uncharacterised_Rv0898c"/>
</dbReference>
<gene>
    <name evidence="2" type="ORF">HKD39_07565</name>
</gene>
<name>A0A849A917_9ACTN</name>
<dbReference type="Pfam" id="PF10944">
    <property type="entry name" value="DUF2630"/>
    <property type="match status" value="1"/>
</dbReference>
<dbReference type="AlphaFoldDB" id="A0A849A917"/>
<dbReference type="RefSeq" id="WP_171199240.1">
    <property type="nucleotide sequence ID" value="NZ_JABEND010000003.1"/>
</dbReference>
<evidence type="ECO:0000313" key="3">
    <source>
        <dbReference type="Proteomes" id="UP000562984"/>
    </source>
</evidence>
<dbReference type="EMBL" id="JABEND010000003">
    <property type="protein sequence ID" value="NNG35571.1"/>
    <property type="molecule type" value="Genomic_DNA"/>
</dbReference>
<organism evidence="2 3">
    <name type="scientific">Nakamurella aerolata</name>
    <dbReference type="NCBI Taxonomy" id="1656892"/>
    <lineage>
        <taxon>Bacteria</taxon>
        <taxon>Bacillati</taxon>
        <taxon>Actinomycetota</taxon>
        <taxon>Actinomycetes</taxon>
        <taxon>Nakamurellales</taxon>
        <taxon>Nakamurellaceae</taxon>
        <taxon>Nakamurella</taxon>
    </lineage>
</organism>
<protein>
    <submittedName>
        <fullName evidence="2">DUF2630 family protein</fullName>
    </submittedName>
</protein>
<evidence type="ECO:0000256" key="1">
    <source>
        <dbReference type="SAM" id="MobiDB-lite"/>
    </source>
</evidence>
<evidence type="ECO:0000313" key="2">
    <source>
        <dbReference type="EMBL" id="NNG35571.1"/>
    </source>
</evidence>